<gene>
    <name evidence="1" type="ORF">C5Y93_24965</name>
</gene>
<evidence type="ECO:0000313" key="2">
    <source>
        <dbReference type="Proteomes" id="UP000237819"/>
    </source>
</evidence>
<protein>
    <submittedName>
        <fullName evidence="1">Uncharacterized protein</fullName>
    </submittedName>
</protein>
<dbReference type="AlphaFoldDB" id="A0A2S8GG01"/>
<accession>A0A2S8GG01</accession>
<dbReference type="OrthoDB" id="280877at2"/>
<reference evidence="1 2" key="1">
    <citation type="submission" date="2018-02" db="EMBL/GenBank/DDBJ databases">
        <title>Comparative genomes isolates from brazilian mangrove.</title>
        <authorList>
            <person name="Araujo J.E."/>
            <person name="Taketani R.G."/>
            <person name="Silva M.C.P."/>
            <person name="Loureco M.V."/>
            <person name="Andreote F.D."/>
        </authorList>
    </citation>
    <scope>NUCLEOTIDE SEQUENCE [LARGE SCALE GENOMIC DNA]</scope>
    <source>
        <strain evidence="1 2">Nap-Phe MGV</strain>
    </source>
</reference>
<sequence>MSCRLVVASWMVVTLVAIGYGTNGPQSTAELIDAYRVAHASGDRQQVSQLVVWVEEVRPELVDPYAGGGSARQLTRRAIEWALSGESTAPMTIEPIETPAEYRDAPITPQPLYWIRIVRHSVSDIDLADASNGPGECSIQLPVILWQGTHRFYGSPYYALETTFGPAATTAHPRRAEEVEIPRYDHAEWQLAALAAK</sequence>
<comment type="caution">
    <text evidence="1">The sequence shown here is derived from an EMBL/GenBank/DDBJ whole genome shotgun (WGS) entry which is preliminary data.</text>
</comment>
<organism evidence="1 2">
    <name type="scientific">Blastopirellula marina</name>
    <dbReference type="NCBI Taxonomy" id="124"/>
    <lineage>
        <taxon>Bacteria</taxon>
        <taxon>Pseudomonadati</taxon>
        <taxon>Planctomycetota</taxon>
        <taxon>Planctomycetia</taxon>
        <taxon>Pirellulales</taxon>
        <taxon>Pirellulaceae</taxon>
        <taxon>Blastopirellula</taxon>
    </lineage>
</organism>
<dbReference type="EMBL" id="PUHZ01000024">
    <property type="protein sequence ID" value="PQO42974.1"/>
    <property type="molecule type" value="Genomic_DNA"/>
</dbReference>
<dbReference type="Proteomes" id="UP000237819">
    <property type="component" value="Unassembled WGS sequence"/>
</dbReference>
<name>A0A2S8GG01_9BACT</name>
<proteinExistence type="predicted"/>
<dbReference type="RefSeq" id="WP_105338187.1">
    <property type="nucleotide sequence ID" value="NZ_PUHZ01000024.1"/>
</dbReference>
<evidence type="ECO:0000313" key="1">
    <source>
        <dbReference type="EMBL" id="PQO42974.1"/>
    </source>
</evidence>